<protein>
    <submittedName>
        <fullName evidence="2">Uncharacterized protein</fullName>
    </submittedName>
</protein>
<accession>A0AB73PV68</accession>
<name>A0AB73PV68_BIFAD</name>
<proteinExistence type="predicted"/>
<reference evidence="2 3" key="1">
    <citation type="submission" date="2017-03" db="EMBL/GenBank/DDBJ databases">
        <title>Maternal inheritance of bifidobacteria.</title>
        <authorList>
            <person name="Lugli G.A."/>
            <person name="Duranti S."/>
            <person name="Milani C."/>
            <person name="Mancabelli L."/>
        </authorList>
    </citation>
    <scope>NUCLEOTIDE SEQUENCE [LARGE SCALE GENOMIC DNA]</scope>
    <source>
        <strain evidence="2 3">1892B</strain>
    </source>
</reference>
<feature type="region of interest" description="Disordered" evidence="1">
    <location>
        <begin position="28"/>
        <end position="52"/>
    </location>
</feature>
<sequence length="52" mass="5729">MRKGRAEATYVASARPLHSLNTTVQPVQFTKNGTGTKQKEPYSSSTAPVYSW</sequence>
<evidence type="ECO:0000256" key="1">
    <source>
        <dbReference type="SAM" id="MobiDB-lite"/>
    </source>
</evidence>
<dbReference type="AlphaFoldDB" id="A0AB73PV68"/>
<evidence type="ECO:0000313" key="2">
    <source>
        <dbReference type="EMBL" id="OQM57161.1"/>
    </source>
</evidence>
<organism evidence="2 3">
    <name type="scientific">Bifidobacterium adolescentis</name>
    <dbReference type="NCBI Taxonomy" id="1680"/>
    <lineage>
        <taxon>Bacteria</taxon>
        <taxon>Bacillati</taxon>
        <taxon>Actinomycetota</taxon>
        <taxon>Actinomycetes</taxon>
        <taxon>Bifidobacteriales</taxon>
        <taxon>Bifidobacteriaceae</taxon>
        <taxon>Bifidobacterium</taxon>
    </lineage>
</organism>
<dbReference type="EMBL" id="NAQF01000008">
    <property type="protein sequence ID" value="OQM57161.1"/>
    <property type="molecule type" value="Genomic_DNA"/>
</dbReference>
<comment type="caution">
    <text evidence="2">The sequence shown here is derived from an EMBL/GenBank/DDBJ whole genome shotgun (WGS) entry which is preliminary data.</text>
</comment>
<dbReference type="Proteomes" id="UP000192714">
    <property type="component" value="Unassembled WGS sequence"/>
</dbReference>
<evidence type="ECO:0000313" key="3">
    <source>
        <dbReference type="Proteomes" id="UP000192714"/>
    </source>
</evidence>
<gene>
    <name evidence="2" type="ORF">B5789_1593</name>
</gene>